<organism evidence="9 10">
    <name type="scientific">Halostagnicola larsenii XH-48</name>
    <dbReference type="NCBI Taxonomy" id="797299"/>
    <lineage>
        <taxon>Archaea</taxon>
        <taxon>Methanobacteriati</taxon>
        <taxon>Methanobacteriota</taxon>
        <taxon>Stenosarchaea group</taxon>
        <taxon>Halobacteria</taxon>
        <taxon>Halobacteriales</taxon>
        <taxon>Natrialbaceae</taxon>
        <taxon>Halostagnicola</taxon>
    </lineage>
</organism>
<dbReference type="OrthoDB" id="31083at2157"/>
<protein>
    <submittedName>
        <fullName evidence="9">Carbamoyl phosphate synthase</fullName>
    </submittedName>
</protein>
<dbReference type="GO" id="GO:0016874">
    <property type="term" value="F:ligase activity"/>
    <property type="evidence" value="ECO:0007669"/>
    <property type="project" value="UniProtKB-KW"/>
</dbReference>
<feature type="domain" description="Biotin carboxylation" evidence="8">
    <location>
        <begin position="1"/>
        <end position="453"/>
    </location>
</feature>
<keyword evidence="9" id="KW-0614">Plasmid</keyword>
<evidence type="ECO:0000259" key="8">
    <source>
        <dbReference type="PROSITE" id="PS50979"/>
    </source>
</evidence>
<sequence>MFEKVLIANREEIAVRLIQACTELGIEAVAVYSDADEDAKHVRLADEAYHIGGSKAADSYLDQESLLEAAREAEVDAIHPGYGFLAENESFAANVESSDFEWIGPPSEAMADFGEKTKARKIMERADVPVVPGTTNPVTDPAEIEAFGEEHGYPLAIKADGGGGGRGLKIVHEPNQIESKLKEAIREGEAYFDNPNVYLERFLESPRHIEVQVIADEHGTVRHLGERDCSIQRRQQKLLEEAPAPVLDDETRDELCAAACRGVASAGYVNAGTVEFLYDDSTDGDSDDGDFYFIEVNARIQVEHGVSEELTGIDLVKWQFRVAAGEELSFGQDEVERRGAAMEFRLNAEDPDNDFTPIPGTLSTYNPPRGIGVRVDDGVDEGDAITPFYDSMFGKVIVTGEDRAEAIARGKRALAETAIEGIPTTIPFHQRLLEDEGFLENEHSTTYVEDELLEE</sequence>
<dbReference type="InterPro" id="IPR011761">
    <property type="entry name" value="ATP-grasp"/>
</dbReference>
<dbReference type="SUPFAM" id="SSF51246">
    <property type="entry name" value="Rudiment single hybrid motif"/>
    <property type="match status" value="1"/>
</dbReference>
<dbReference type="InterPro" id="IPR011054">
    <property type="entry name" value="Rudment_hybrid_motif"/>
</dbReference>
<dbReference type="PATRIC" id="fig|797299.3.peg.4003"/>
<gene>
    <name evidence="9" type="ORF">HALLA_20705</name>
</gene>
<dbReference type="Proteomes" id="UP000019024">
    <property type="component" value="Plasmid unnamed4"/>
</dbReference>
<feature type="domain" description="ATP-grasp" evidence="7">
    <location>
        <begin position="120"/>
        <end position="324"/>
    </location>
</feature>
<dbReference type="PROSITE" id="PS50975">
    <property type="entry name" value="ATP_GRASP"/>
    <property type="match status" value="1"/>
</dbReference>
<dbReference type="NCBIfam" id="NF006367">
    <property type="entry name" value="PRK08591.1"/>
    <property type="match status" value="1"/>
</dbReference>
<keyword evidence="10" id="KW-1185">Reference proteome</keyword>
<dbReference type="EMBL" id="CP007059">
    <property type="protein sequence ID" value="AHG02326.1"/>
    <property type="molecule type" value="Genomic_DNA"/>
</dbReference>
<dbReference type="GO" id="GO:0005524">
    <property type="term" value="F:ATP binding"/>
    <property type="evidence" value="ECO:0007669"/>
    <property type="project" value="UniProtKB-UniRule"/>
</dbReference>
<evidence type="ECO:0000256" key="6">
    <source>
        <dbReference type="PROSITE-ProRule" id="PRU00409"/>
    </source>
</evidence>
<dbReference type="Pfam" id="PF02786">
    <property type="entry name" value="CPSase_L_D2"/>
    <property type="match status" value="1"/>
</dbReference>
<dbReference type="HOGENOM" id="CLU_000395_3_2_2"/>
<keyword evidence="4 6" id="KW-0067">ATP-binding</keyword>
<dbReference type="Pfam" id="PF00289">
    <property type="entry name" value="Biotin_carb_N"/>
    <property type="match status" value="1"/>
</dbReference>
<dbReference type="Gene3D" id="3.30.470.20">
    <property type="entry name" value="ATP-grasp fold, B domain"/>
    <property type="match status" value="1"/>
</dbReference>
<dbReference type="PANTHER" id="PTHR48095">
    <property type="entry name" value="PYRUVATE CARBOXYLASE SUBUNIT A"/>
    <property type="match status" value="1"/>
</dbReference>
<dbReference type="SUPFAM" id="SSF52440">
    <property type="entry name" value="PreATP-grasp domain"/>
    <property type="match status" value="1"/>
</dbReference>
<dbReference type="GO" id="GO:0046872">
    <property type="term" value="F:metal ion binding"/>
    <property type="evidence" value="ECO:0007669"/>
    <property type="project" value="InterPro"/>
</dbReference>
<evidence type="ECO:0000256" key="1">
    <source>
        <dbReference type="ARBA" id="ARBA00001936"/>
    </source>
</evidence>
<dbReference type="SUPFAM" id="SSF56059">
    <property type="entry name" value="Glutathione synthetase ATP-binding domain-like"/>
    <property type="match status" value="1"/>
</dbReference>
<dbReference type="KEGG" id="hlr:HALLA_20705"/>
<accession>W0JUS5</accession>
<dbReference type="PROSITE" id="PS50979">
    <property type="entry name" value="BC"/>
    <property type="match status" value="1"/>
</dbReference>
<dbReference type="eggNOG" id="arCOG01591">
    <property type="taxonomic scope" value="Archaea"/>
</dbReference>
<name>W0JUS5_9EURY</name>
<dbReference type="AlphaFoldDB" id="W0JUS5"/>
<dbReference type="InterPro" id="IPR011764">
    <property type="entry name" value="Biotin_carboxylation_dom"/>
</dbReference>
<dbReference type="InterPro" id="IPR051602">
    <property type="entry name" value="ACC_Biotin_Carboxylase"/>
</dbReference>
<dbReference type="InterPro" id="IPR005481">
    <property type="entry name" value="BC-like_N"/>
</dbReference>
<dbReference type="InterPro" id="IPR005482">
    <property type="entry name" value="Biotin_COase_C"/>
</dbReference>
<dbReference type="GeneID" id="25147657"/>
<dbReference type="SMART" id="SM00878">
    <property type="entry name" value="Biotin_carb_C"/>
    <property type="match status" value="1"/>
</dbReference>
<keyword evidence="3 6" id="KW-0547">Nucleotide-binding</keyword>
<evidence type="ECO:0000256" key="5">
    <source>
        <dbReference type="ARBA" id="ARBA00022842"/>
    </source>
</evidence>
<evidence type="ECO:0000256" key="4">
    <source>
        <dbReference type="ARBA" id="ARBA00022840"/>
    </source>
</evidence>
<dbReference type="PROSITE" id="PS00867">
    <property type="entry name" value="CPSASE_2"/>
    <property type="match status" value="1"/>
</dbReference>
<dbReference type="InterPro" id="IPR016185">
    <property type="entry name" value="PreATP-grasp_dom_sf"/>
</dbReference>
<geneLocation type="plasmid" evidence="10">
    <name>3</name>
</geneLocation>
<dbReference type="PANTHER" id="PTHR48095:SF2">
    <property type="entry name" value="BIOTIN CARBOXYLASE, CHLOROPLASTIC"/>
    <property type="match status" value="1"/>
</dbReference>
<dbReference type="RefSeq" id="WP_049955128.1">
    <property type="nucleotide sequence ID" value="NZ_CP007059.1"/>
</dbReference>
<evidence type="ECO:0000313" key="9">
    <source>
        <dbReference type="EMBL" id="AHG02326.1"/>
    </source>
</evidence>
<keyword evidence="5" id="KW-0460">Magnesium</keyword>
<evidence type="ECO:0000313" key="10">
    <source>
        <dbReference type="Proteomes" id="UP000019024"/>
    </source>
</evidence>
<comment type="cofactor">
    <cofactor evidence="1">
        <name>Mn(2+)</name>
        <dbReference type="ChEBI" id="CHEBI:29035"/>
    </cofactor>
</comment>
<keyword evidence="2" id="KW-0436">Ligase</keyword>
<evidence type="ECO:0000256" key="3">
    <source>
        <dbReference type="ARBA" id="ARBA00022741"/>
    </source>
</evidence>
<dbReference type="Pfam" id="PF02785">
    <property type="entry name" value="Biotin_carb_C"/>
    <property type="match status" value="1"/>
</dbReference>
<dbReference type="InterPro" id="IPR005479">
    <property type="entry name" value="CPAse_ATP-bd"/>
</dbReference>
<evidence type="ECO:0000259" key="7">
    <source>
        <dbReference type="PROSITE" id="PS50975"/>
    </source>
</evidence>
<proteinExistence type="predicted"/>
<reference evidence="9 10" key="1">
    <citation type="submission" date="2014-01" db="EMBL/GenBank/DDBJ databases">
        <authorList>
            <consortium name="DOE Joint Genome Institute"/>
            <person name="Anderson I."/>
            <person name="Huntemann M."/>
            <person name="Han J."/>
            <person name="Chen A."/>
            <person name="Kyrpides N."/>
            <person name="Mavromatis K."/>
            <person name="Markowitz V."/>
            <person name="Palaniappan K."/>
            <person name="Ivanova N."/>
            <person name="Schaumberg A."/>
            <person name="Pati A."/>
            <person name="Liolios K."/>
            <person name="Nordberg H.P."/>
            <person name="Cantor M.N."/>
            <person name="Hua S.X."/>
            <person name="Woyke T."/>
        </authorList>
    </citation>
    <scope>NUCLEOTIDE SEQUENCE [LARGE SCALE GENOMIC DNA]</scope>
    <source>
        <strain evidence="9 10">XH-48</strain>
        <plasmid evidence="10">3</plasmid>
    </source>
</reference>
<evidence type="ECO:0000256" key="2">
    <source>
        <dbReference type="ARBA" id="ARBA00022598"/>
    </source>
</evidence>